<dbReference type="InterPro" id="IPR039426">
    <property type="entry name" value="TonB-dep_rcpt-like"/>
</dbReference>
<protein>
    <submittedName>
        <fullName evidence="10">TonB-dependent receptor</fullName>
    </submittedName>
</protein>
<dbReference type="NCBIfam" id="TIGR04057">
    <property type="entry name" value="SusC_RagA_signa"/>
    <property type="match status" value="1"/>
</dbReference>
<name>A0ABU8NN16_9SPHI</name>
<dbReference type="InterPro" id="IPR036942">
    <property type="entry name" value="Beta-barrel_TonB_sf"/>
</dbReference>
<feature type="region of interest" description="Disordered" evidence="8">
    <location>
        <begin position="951"/>
        <end position="975"/>
    </location>
</feature>
<dbReference type="InterPro" id="IPR037066">
    <property type="entry name" value="Plug_dom_sf"/>
</dbReference>
<dbReference type="Pfam" id="PF07660">
    <property type="entry name" value="STN"/>
    <property type="match status" value="1"/>
</dbReference>
<evidence type="ECO:0000256" key="1">
    <source>
        <dbReference type="ARBA" id="ARBA00004571"/>
    </source>
</evidence>
<dbReference type="InterPro" id="IPR012910">
    <property type="entry name" value="Plug_dom"/>
</dbReference>
<comment type="similarity">
    <text evidence="7">Belongs to the TonB-dependent receptor family.</text>
</comment>
<keyword evidence="10" id="KW-0675">Receptor</keyword>
<dbReference type="SUPFAM" id="SSF56935">
    <property type="entry name" value="Porins"/>
    <property type="match status" value="1"/>
</dbReference>
<accession>A0ABU8NN16</accession>
<keyword evidence="4 7" id="KW-0812">Transmembrane</keyword>
<dbReference type="Pfam" id="PF13715">
    <property type="entry name" value="CarbopepD_reg_2"/>
    <property type="match status" value="1"/>
</dbReference>
<proteinExistence type="inferred from homology"/>
<dbReference type="InterPro" id="IPR011662">
    <property type="entry name" value="Secretin/TonB_short_N"/>
</dbReference>
<keyword evidence="11" id="KW-1185">Reference proteome</keyword>
<dbReference type="Pfam" id="PF07715">
    <property type="entry name" value="Plug"/>
    <property type="match status" value="1"/>
</dbReference>
<evidence type="ECO:0000256" key="4">
    <source>
        <dbReference type="ARBA" id="ARBA00022692"/>
    </source>
</evidence>
<evidence type="ECO:0000256" key="3">
    <source>
        <dbReference type="ARBA" id="ARBA00022452"/>
    </source>
</evidence>
<feature type="domain" description="Secretin/TonB short N-terminal" evidence="9">
    <location>
        <begin position="65"/>
        <end position="116"/>
    </location>
</feature>
<keyword evidence="6 7" id="KW-0998">Cell outer membrane</keyword>
<reference evidence="10 11" key="1">
    <citation type="submission" date="2024-03" db="EMBL/GenBank/DDBJ databases">
        <title>Sequence of Lycoming College Course Isolates.</title>
        <authorList>
            <person name="Plotts O."/>
            <person name="Newman J."/>
        </authorList>
    </citation>
    <scope>NUCLEOTIDE SEQUENCE [LARGE SCALE GENOMIC DNA]</scope>
    <source>
        <strain evidence="10 11">CJB-3</strain>
    </source>
</reference>
<comment type="caution">
    <text evidence="10">The sequence shown here is derived from an EMBL/GenBank/DDBJ whole genome shotgun (WGS) entry which is preliminary data.</text>
</comment>
<evidence type="ECO:0000313" key="11">
    <source>
        <dbReference type="Proteomes" id="UP001378956"/>
    </source>
</evidence>
<keyword evidence="5 7" id="KW-0472">Membrane</keyword>
<sequence length="1146" mass="126859">MNSALRRFKETDHSKLIMRVKITTILLITLFLQIAQASKAQRITFSKKNASLQQLFKEIRKQSGYDFFYNLEDIKKAKRVDISVNNETLEEVLKRCFEGQPFTYVFKDKTVIIKDNVADIIPAKSTSVQKLELKGKVTDEKGGPLPGVNIKLKGSNTGTITDGDGNYALTLPDGTGTLVFSFIGFAQQEIPVNNRTSINVVLKEESSALSEIVVVGYGTQKKVNLTGAVSNVTGTELTTRQAPNTTSLLQGRMPGVQVTQNSGQPGAESATIQIRGQGTFSGAGNDPLILIDGVEGNLNNVNPNQIESISVLKDAASAAIYGSRAANGVVLVTTKAGKAGRLNVDYSYNYGSQRATSIYDRITNSVEFMELLNKAIAHTGTSANQIYTPDQIEQYRQGAITNPAQYPSYDWMDAIFRTAPMQQHYVSVNGGKEGTTYNFGAGYLDQDGILIATGYKRYDAQFNFKTSLNNKVTFGTNIAFSKGDRNETALNNNFDGNSTEDQILSALAAHPTFTPKLPDGSGRYAAKAFIQEGGNKNPVATAENGGRYIKNYYTLASAFLDVDILPGLKGEIKGAVKYNDKQTKVHVVGVPGYMFLPDASGQYLYNTQWNGTVGENNLTVRNEKDVQYTVFGTLNYTKTFNEVHNFSALLGGSQETFRYDRLQGFKRNAPSDDLIELGSYSPGGQLADGYAYQWALQSLFGRINYNYKEKYLLEGNFRYDGSSRFPKGNKWGFFPSASAGWRISQEDFLKSVDWVDNLKARVSWGQVGNQNVNRSLGGESMPYPYQDVLNPVLYNIGGSLQQGVTRTDLINRNITWETTTVTDIGLDFSLFKSSLFGSVDWYSKNTTDILRPLQVPDFIGVAGPTVNLGEMNNTGFEVSLGYENKINDFHYKVQGNFETYKNKVVKYGAREINGGNGTINQEGLPYNSYFMYVFDGIYQNQAEIDNGPTPLVKPKPGDMKYKDVSGPNGVPDGKITTDDRMVVGGAFPKFNYGLSFNADYKNFDLSFFFQGIQGRKIYVKEWGIAPFRQAGPPPTFWRNAWDGEGTSNTIPHIFNENYTPNTQVSDWWLQDASYLRLKNFQLGYSFPAKLINRAKIQALRLYVSGDNLLTFSDFFKGSDPERAAASGRAAIYPQAKIYSFGVKVTL</sequence>
<dbReference type="NCBIfam" id="TIGR04056">
    <property type="entry name" value="OMP_RagA_SusC"/>
    <property type="match status" value="1"/>
</dbReference>
<dbReference type="Gene3D" id="2.40.170.20">
    <property type="entry name" value="TonB-dependent receptor, beta-barrel domain"/>
    <property type="match status" value="1"/>
</dbReference>
<dbReference type="InterPro" id="IPR008969">
    <property type="entry name" value="CarboxyPept-like_regulatory"/>
</dbReference>
<evidence type="ECO:0000256" key="6">
    <source>
        <dbReference type="ARBA" id="ARBA00023237"/>
    </source>
</evidence>
<gene>
    <name evidence="10" type="ORF">WAE58_14445</name>
</gene>
<dbReference type="PROSITE" id="PS52016">
    <property type="entry name" value="TONB_DEPENDENT_REC_3"/>
    <property type="match status" value="1"/>
</dbReference>
<comment type="subcellular location">
    <subcellularLocation>
        <location evidence="1 7">Cell outer membrane</location>
        <topology evidence="1 7">Multi-pass membrane protein</topology>
    </subcellularLocation>
</comment>
<evidence type="ECO:0000256" key="2">
    <source>
        <dbReference type="ARBA" id="ARBA00022448"/>
    </source>
</evidence>
<evidence type="ECO:0000259" key="9">
    <source>
        <dbReference type="SMART" id="SM00965"/>
    </source>
</evidence>
<dbReference type="SUPFAM" id="SSF49464">
    <property type="entry name" value="Carboxypeptidase regulatory domain-like"/>
    <property type="match status" value="1"/>
</dbReference>
<dbReference type="InterPro" id="IPR023996">
    <property type="entry name" value="TonB-dep_OMP_SusC/RagA"/>
</dbReference>
<evidence type="ECO:0000313" key="10">
    <source>
        <dbReference type="EMBL" id="MEJ2903642.1"/>
    </source>
</evidence>
<dbReference type="EMBL" id="JBBEUB010000004">
    <property type="protein sequence ID" value="MEJ2903642.1"/>
    <property type="molecule type" value="Genomic_DNA"/>
</dbReference>
<dbReference type="Proteomes" id="UP001378956">
    <property type="component" value="Unassembled WGS sequence"/>
</dbReference>
<dbReference type="Gene3D" id="2.60.40.1120">
    <property type="entry name" value="Carboxypeptidase-like, regulatory domain"/>
    <property type="match status" value="1"/>
</dbReference>
<evidence type="ECO:0000256" key="8">
    <source>
        <dbReference type="SAM" id="MobiDB-lite"/>
    </source>
</evidence>
<organism evidence="10 11">
    <name type="scientific">Pedobacter panaciterrae</name>
    <dbReference type="NCBI Taxonomy" id="363849"/>
    <lineage>
        <taxon>Bacteria</taxon>
        <taxon>Pseudomonadati</taxon>
        <taxon>Bacteroidota</taxon>
        <taxon>Sphingobacteriia</taxon>
        <taxon>Sphingobacteriales</taxon>
        <taxon>Sphingobacteriaceae</taxon>
        <taxon>Pedobacter</taxon>
    </lineage>
</organism>
<dbReference type="SMART" id="SM00965">
    <property type="entry name" value="STN"/>
    <property type="match status" value="1"/>
</dbReference>
<dbReference type="Gene3D" id="2.170.130.10">
    <property type="entry name" value="TonB-dependent receptor, plug domain"/>
    <property type="match status" value="1"/>
</dbReference>
<evidence type="ECO:0000256" key="7">
    <source>
        <dbReference type="PROSITE-ProRule" id="PRU01360"/>
    </source>
</evidence>
<keyword evidence="3 7" id="KW-1134">Transmembrane beta strand</keyword>
<dbReference type="InterPro" id="IPR023997">
    <property type="entry name" value="TonB-dep_OMP_SusC/RagA_CS"/>
</dbReference>
<keyword evidence="2 7" id="KW-0813">Transport</keyword>
<evidence type="ECO:0000256" key="5">
    <source>
        <dbReference type="ARBA" id="ARBA00023136"/>
    </source>
</evidence>